<proteinExistence type="predicted"/>
<sequence length="233" mass="27230">MVKSDIISATKANRLYWLGRYEMRVYLTLHQLNKCCDEMIDGSPEAYHAVWTKLDAMGNYKTNDEFILGMLYDENNPSSVISAQECAMDNAILLREDIMSETLSYLEMSVALMKRCKEQNDKQLASLQPVIDWSLAFWGSAEQRIQNHNALNIVMIGRNVENLDILIRFGYPFRRVALAYESLKRYCVEDHLDILDENMVHQLDALITEEHFNLDDQEYKFKLIKYINQLVRV</sequence>
<dbReference type="AlphaFoldDB" id="D1PHH4"/>
<protein>
    <submittedName>
        <fullName evidence="1">Uncharacterized protein</fullName>
    </submittedName>
</protein>
<reference evidence="1" key="1">
    <citation type="submission" date="2009-11" db="EMBL/GenBank/DDBJ databases">
        <authorList>
            <person name="Weinstock G."/>
            <person name="Sodergren E."/>
            <person name="Clifton S."/>
            <person name="Fulton L."/>
            <person name="Fulton B."/>
            <person name="Courtney L."/>
            <person name="Fronick C."/>
            <person name="Harrison M."/>
            <person name="Strong C."/>
            <person name="Farmer C."/>
            <person name="Delahaunty K."/>
            <person name="Markovic C."/>
            <person name="Hall O."/>
            <person name="Minx P."/>
            <person name="Tomlinson C."/>
            <person name="Mitreva M."/>
            <person name="Nelson J."/>
            <person name="Hou S."/>
            <person name="Wollam A."/>
            <person name="Pepin K.H."/>
            <person name="Johnson M."/>
            <person name="Bhonagiri V."/>
            <person name="Nash W.E."/>
            <person name="Warren W."/>
            <person name="Chinwalla A."/>
            <person name="Mardis E.R."/>
            <person name="Wilson R.K."/>
        </authorList>
    </citation>
    <scope>NUCLEOTIDE SEQUENCE [LARGE SCALE GENOMIC DNA]</scope>
    <source>
        <strain evidence="1">DSM 18205</strain>
    </source>
</reference>
<name>D1PHH4_9BACT</name>
<comment type="caution">
    <text evidence="1">The sequence shown here is derived from an EMBL/GenBank/DDBJ whole genome shotgun (WGS) entry which is preliminary data.</text>
</comment>
<dbReference type="InterPro" id="IPR007296">
    <property type="entry name" value="DUF403"/>
</dbReference>
<organism evidence="1 2">
    <name type="scientific">Segatella copri DSM 18205</name>
    <dbReference type="NCBI Taxonomy" id="537011"/>
    <lineage>
        <taxon>Bacteria</taxon>
        <taxon>Pseudomonadati</taxon>
        <taxon>Bacteroidota</taxon>
        <taxon>Bacteroidia</taxon>
        <taxon>Bacteroidales</taxon>
        <taxon>Prevotellaceae</taxon>
        <taxon>Segatella</taxon>
    </lineage>
</organism>
<keyword evidence="2" id="KW-1185">Reference proteome</keyword>
<dbReference type="OrthoDB" id="9803532at2"/>
<dbReference type="GeneID" id="69848399"/>
<evidence type="ECO:0000313" key="2">
    <source>
        <dbReference type="Proteomes" id="UP000004477"/>
    </source>
</evidence>
<dbReference type="STRING" id="537011.PREVCOP_06694"/>
<dbReference type="Proteomes" id="UP000004477">
    <property type="component" value="Unassembled WGS sequence"/>
</dbReference>
<dbReference type="EMBL" id="ACBX02000052">
    <property type="protein sequence ID" value="EFB33826.1"/>
    <property type="molecule type" value="Genomic_DNA"/>
</dbReference>
<accession>D1PHH4</accession>
<dbReference type="PaxDb" id="537011-PREVCOP_06694"/>
<evidence type="ECO:0000313" key="1">
    <source>
        <dbReference type="EMBL" id="EFB33826.1"/>
    </source>
</evidence>
<gene>
    <name evidence="1" type="ORF">PREVCOP_06694</name>
</gene>
<dbReference type="Pfam" id="PF04168">
    <property type="entry name" value="Alpha-E"/>
    <property type="match status" value="1"/>
</dbReference>
<dbReference type="RefSeq" id="WP_006849359.1">
    <property type="nucleotide sequence ID" value="NZ_CP085932.1"/>
</dbReference>
<dbReference type="HOGENOM" id="CLU_103323_0_0_10"/>